<protein>
    <recommendedName>
        <fullName evidence="5">Transglutaminase-like domain-containing protein</fullName>
    </recommendedName>
</protein>
<evidence type="ECO:0000313" key="3">
    <source>
        <dbReference type="EMBL" id="PQJ53166.1"/>
    </source>
</evidence>
<feature type="region of interest" description="Disordered" evidence="1">
    <location>
        <begin position="69"/>
        <end position="91"/>
    </location>
</feature>
<feature type="signal peptide" evidence="2">
    <location>
        <begin position="1"/>
        <end position="23"/>
    </location>
</feature>
<organism evidence="3 4">
    <name type="scientific">Psychrosphaera saromensis</name>
    <dbReference type="NCBI Taxonomy" id="716813"/>
    <lineage>
        <taxon>Bacteria</taxon>
        <taxon>Pseudomonadati</taxon>
        <taxon>Pseudomonadota</taxon>
        <taxon>Gammaproteobacteria</taxon>
        <taxon>Alteromonadales</taxon>
        <taxon>Pseudoalteromonadaceae</taxon>
        <taxon>Psychrosphaera</taxon>
    </lineage>
</organism>
<keyword evidence="2" id="KW-0732">Signal</keyword>
<dbReference type="EMBL" id="MSCH01000003">
    <property type="protein sequence ID" value="PQJ53166.1"/>
    <property type="molecule type" value="Genomic_DNA"/>
</dbReference>
<evidence type="ECO:0000313" key="4">
    <source>
        <dbReference type="Proteomes" id="UP000239007"/>
    </source>
</evidence>
<evidence type="ECO:0000256" key="1">
    <source>
        <dbReference type="SAM" id="MobiDB-lite"/>
    </source>
</evidence>
<feature type="chain" id="PRO_5015577907" description="Transglutaminase-like domain-containing protein" evidence="2">
    <location>
        <begin position="24"/>
        <end position="513"/>
    </location>
</feature>
<dbReference type="Gene3D" id="3.10.620.30">
    <property type="match status" value="1"/>
</dbReference>
<proteinExistence type="predicted"/>
<dbReference type="RefSeq" id="WP_105051643.1">
    <property type="nucleotide sequence ID" value="NZ_BMYG01000003.1"/>
</dbReference>
<keyword evidence="4" id="KW-1185">Reference proteome</keyword>
<evidence type="ECO:0000256" key="2">
    <source>
        <dbReference type="SAM" id="SignalP"/>
    </source>
</evidence>
<dbReference type="Proteomes" id="UP000239007">
    <property type="component" value="Unassembled WGS sequence"/>
</dbReference>
<accession>A0A2S7UT52</accession>
<dbReference type="OrthoDB" id="9816224at2"/>
<sequence>MKTKLLAVSVLSLSLIFIVQSFAKNIDNTEFEKWKKKHNKEVTNFVEKYDKDFASFLKTRWVETDVIAGEQRDNQPKPQQTPEKQPEPVVDETPVEIVLPDIELPEIKPEQDIPEVPDVSLPKDKVPDTKVKPPFYYVADDTDSSGKSIVGKSIEVSLLGQTLIMPKVTLPTLTIKKLSSGVIAELWLAMASSDYKPAIAAIEQASHDLKLDDWGNALLTHKFLISQTGLTQNERQLLTWFYLVKQGFDARVAFDKNEIYLLLNTAQTLFAQKFFTFDEQKYYFVDFAKTRPINIGSVYTYEQQYSSAKKAVKIDMRVAPLQGESDKTRVLKTKIGKQSVSVTAPYNSNYIDFLNFYPQVSMQYYFQAELPEQTKISLLSQLKQDIAGLSELEAANFLLHFVQTSLQYQTDQQQFNYENYLFAGETLHYPYADCEDRSVFFAYLVTHLMGNKVVGLQYDGHVATAVALKSKTSGSSFLINNVRYTIADPTFINANVGEVMTGFEGVEPELVIY</sequence>
<gene>
    <name evidence="3" type="ORF">BTO11_05460</name>
</gene>
<reference evidence="3 4" key="1">
    <citation type="submission" date="2016-12" db="EMBL/GenBank/DDBJ databases">
        <title>Diversity of luminous bacteria.</title>
        <authorList>
            <person name="Yoshizawa S."/>
            <person name="Kogure K."/>
        </authorList>
    </citation>
    <scope>NUCLEOTIDE SEQUENCE [LARGE SCALE GENOMIC DNA]</scope>
    <source>
        <strain evidence="3 4">SA4-48</strain>
    </source>
</reference>
<comment type="caution">
    <text evidence="3">The sequence shown here is derived from an EMBL/GenBank/DDBJ whole genome shotgun (WGS) entry which is preliminary data.</text>
</comment>
<evidence type="ECO:0008006" key="5">
    <source>
        <dbReference type="Google" id="ProtNLM"/>
    </source>
</evidence>
<name>A0A2S7UT52_9GAMM</name>
<dbReference type="AlphaFoldDB" id="A0A2S7UT52"/>